<keyword evidence="4 7" id="KW-0808">Transferase</keyword>
<gene>
    <name evidence="7" type="ORF">DYP60_10575</name>
</gene>
<dbReference type="Proteomes" id="UP000264002">
    <property type="component" value="Unassembled WGS sequence"/>
</dbReference>
<dbReference type="InterPro" id="IPR015421">
    <property type="entry name" value="PyrdxlP-dep_Trfase_major"/>
</dbReference>
<dbReference type="Gene3D" id="3.40.640.10">
    <property type="entry name" value="Type I PLP-dependent aspartate aminotransferase-like (Major domain)"/>
    <property type="match status" value="1"/>
</dbReference>
<dbReference type="GO" id="GO:0030170">
    <property type="term" value="F:pyridoxal phosphate binding"/>
    <property type="evidence" value="ECO:0007669"/>
    <property type="project" value="InterPro"/>
</dbReference>
<comment type="similarity">
    <text evidence="2">Belongs to the class-I pyridoxal-phosphate-dependent aminotransferase family.</text>
</comment>
<dbReference type="Gene3D" id="3.90.1150.10">
    <property type="entry name" value="Aspartate Aminotransferase, domain 1"/>
    <property type="match status" value="1"/>
</dbReference>
<dbReference type="PANTHER" id="PTHR46383:SF1">
    <property type="entry name" value="ASPARTATE AMINOTRANSFERASE"/>
    <property type="match status" value="1"/>
</dbReference>
<reference evidence="8" key="1">
    <citation type="submission" date="2018-08" db="EMBL/GenBank/DDBJ databases">
        <authorList>
            <person name="Grouzdev D.S."/>
            <person name="Krutkina M.S."/>
        </authorList>
    </citation>
    <scope>NUCLEOTIDE SEQUENCE [LARGE SCALE GENOMIC DNA]</scope>
    <source>
        <strain evidence="8">4-11</strain>
    </source>
</reference>
<dbReference type="RefSeq" id="WP_117330978.1">
    <property type="nucleotide sequence ID" value="NZ_QUWK01000011.1"/>
</dbReference>
<evidence type="ECO:0000256" key="3">
    <source>
        <dbReference type="ARBA" id="ARBA00022576"/>
    </source>
</evidence>
<protein>
    <submittedName>
        <fullName evidence="7">Aminotransferase class I/II-fold pyridoxal phosphate-dependent enzyme</fullName>
    </submittedName>
</protein>
<proteinExistence type="inferred from homology"/>
<evidence type="ECO:0000256" key="2">
    <source>
        <dbReference type="ARBA" id="ARBA00007441"/>
    </source>
</evidence>
<evidence type="ECO:0000256" key="4">
    <source>
        <dbReference type="ARBA" id="ARBA00022679"/>
    </source>
</evidence>
<keyword evidence="5" id="KW-0663">Pyridoxal phosphate</keyword>
<dbReference type="PANTHER" id="PTHR46383">
    <property type="entry name" value="ASPARTATE AMINOTRANSFERASE"/>
    <property type="match status" value="1"/>
</dbReference>
<dbReference type="InterPro" id="IPR015422">
    <property type="entry name" value="PyrdxlP-dep_Trfase_small"/>
</dbReference>
<dbReference type="GO" id="GO:0006520">
    <property type="term" value="P:amino acid metabolic process"/>
    <property type="evidence" value="ECO:0007669"/>
    <property type="project" value="InterPro"/>
</dbReference>
<accession>A0A372MEQ0</accession>
<dbReference type="SUPFAM" id="SSF53383">
    <property type="entry name" value="PLP-dependent transferases"/>
    <property type="match status" value="1"/>
</dbReference>
<evidence type="ECO:0000256" key="1">
    <source>
        <dbReference type="ARBA" id="ARBA00001933"/>
    </source>
</evidence>
<organism evidence="7 8">
    <name type="scientific">Sphaerochaeta halotolerans</name>
    <dbReference type="NCBI Taxonomy" id="2293840"/>
    <lineage>
        <taxon>Bacteria</taxon>
        <taxon>Pseudomonadati</taxon>
        <taxon>Spirochaetota</taxon>
        <taxon>Spirochaetia</taxon>
        <taxon>Spirochaetales</taxon>
        <taxon>Sphaerochaetaceae</taxon>
        <taxon>Sphaerochaeta</taxon>
    </lineage>
</organism>
<dbReference type="InterPro" id="IPR015424">
    <property type="entry name" value="PyrdxlP-dep_Trfase"/>
</dbReference>
<dbReference type="EMBL" id="QUWK01000011">
    <property type="protein sequence ID" value="RFU94224.1"/>
    <property type="molecule type" value="Genomic_DNA"/>
</dbReference>
<dbReference type="NCBIfam" id="NF006388">
    <property type="entry name" value="PRK08637.1"/>
    <property type="match status" value="1"/>
</dbReference>
<sequence>MHVLAKELNETLQGTIVDAMLSDVGRRMFFPKGIVAQSAEAGKKATRFNATIGMATSGGQPMYLSDIYHQFTENAFKPSELFSYAPGGGDPALRALWKEQMVVKNPSLQGKTFSLPVVTSGLTHGLQLMAQLFVQEGDTLVIPNLAWDNYELIFAHQTNASIKTFDLYTPEGGFNVKGMREVLAAIPERKARILLNFPNNPTGYTPTKTEMQAIADTLVSLAEEGMQLMVLSDDAYFGLFFEEDSATQSLFALLCDAHPNIFAVKCDAATKEEMVWGFRIGFITYGSKNLNEEQYDALNKKTLGIIRSTVSNCDRPGQSLLLKAMRSGKHYEADKQAAKIEMEKRYRTLKEALKKHEGSDLLKPHPFNSGYFMAFDCKGSAEQLRRHLLDTYQVGCINIADVTLRLAYCSVECDRIAELVDVVYQAAGEAWN</sequence>
<dbReference type="InterPro" id="IPR050596">
    <property type="entry name" value="AspAT/PAT-like"/>
</dbReference>
<name>A0A372MEQ0_9SPIR</name>
<dbReference type="AlphaFoldDB" id="A0A372MEQ0"/>
<reference evidence="7 8" key="2">
    <citation type="submission" date="2018-09" db="EMBL/GenBank/DDBJ databases">
        <title>Genome of Sphaerochaeta halotolerans strain 4-11.</title>
        <authorList>
            <person name="Nazina T.N."/>
            <person name="Sokolova D.S."/>
        </authorList>
    </citation>
    <scope>NUCLEOTIDE SEQUENCE [LARGE SCALE GENOMIC DNA]</scope>
    <source>
        <strain evidence="7 8">4-11</strain>
    </source>
</reference>
<evidence type="ECO:0000259" key="6">
    <source>
        <dbReference type="Pfam" id="PF00155"/>
    </source>
</evidence>
<keyword evidence="3 7" id="KW-0032">Aminotransferase</keyword>
<dbReference type="Pfam" id="PF00155">
    <property type="entry name" value="Aminotran_1_2"/>
    <property type="match status" value="1"/>
</dbReference>
<dbReference type="OrthoDB" id="9762162at2"/>
<keyword evidence="8" id="KW-1185">Reference proteome</keyword>
<comment type="caution">
    <text evidence="7">The sequence shown here is derived from an EMBL/GenBank/DDBJ whole genome shotgun (WGS) entry which is preliminary data.</text>
</comment>
<dbReference type="InterPro" id="IPR004839">
    <property type="entry name" value="Aminotransferase_I/II_large"/>
</dbReference>
<comment type="cofactor">
    <cofactor evidence="1">
        <name>pyridoxal 5'-phosphate</name>
        <dbReference type="ChEBI" id="CHEBI:597326"/>
    </cofactor>
</comment>
<evidence type="ECO:0000313" key="8">
    <source>
        <dbReference type="Proteomes" id="UP000264002"/>
    </source>
</evidence>
<dbReference type="CDD" id="cd00609">
    <property type="entry name" value="AAT_like"/>
    <property type="match status" value="1"/>
</dbReference>
<evidence type="ECO:0000313" key="7">
    <source>
        <dbReference type="EMBL" id="RFU94224.1"/>
    </source>
</evidence>
<feature type="domain" description="Aminotransferase class I/classII large" evidence="6">
    <location>
        <begin position="76"/>
        <end position="421"/>
    </location>
</feature>
<dbReference type="GO" id="GO:0008483">
    <property type="term" value="F:transaminase activity"/>
    <property type="evidence" value="ECO:0007669"/>
    <property type="project" value="UniProtKB-KW"/>
</dbReference>
<evidence type="ECO:0000256" key="5">
    <source>
        <dbReference type="ARBA" id="ARBA00022898"/>
    </source>
</evidence>